<dbReference type="EMBL" id="CP036343">
    <property type="protein sequence ID" value="QDT91076.1"/>
    <property type="molecule type" value="Genomic_DNA"/>
</dbReference>
<dbReference type="GO" id="GO:0000731">
    <property type="term" value="P:DNA synthesis involved in DNA repair"/>
    <property type="evidence" value="ECO:0007669"/>
    <property type="project" value="TreeGrafter"/>
</dbReference>
<dbReference type="GO" id="GO:0006302">
    <property type="term" value="P:double-strand break repair"/>
    <property type="evidence" value="ECO:0007669"/>
    <property type="project" value="InterPro"/>
</dbReference>
<dbReference type="KEGG" id="gax:Pan161_27300"/>
<dbReference type="Proteomes" id="UP000316855">
    <property type="component" value="Chromosome"/>
</dbReference>
<dbReference type="OrthoDB" id="9795626at2"/>
<gene>
    <name evidence="2" type="ORF">Pan161_27300</name>
</gene>
<name>A0A517VDK0_9PLAN</name>
<accession>A0A517VDK0</accession>
<dbReference type="RefSeq" id="WP_145227657.1">
    <property type="nucleotide sequence ID" value="NZ_CP036343.1"/>
</dbReference>
<reference evidence="2 3" key="1">
    <citation type="submission" date="2019-02" db="EMBL/GenBank/DDBJ databases">
        <title>Deep-cultivation of Planctomycetes and their phenomic and genomic characterization uncovers novel biology.</title>
        <authorList>
            <person name="Wiegand S."/>
            <person name="Jogler M."/>
            <person name="Boedeker C."/>
            <person name="Pinto D."/>
            <person name="Vollmers J."/>
            <person name="Rivas-Marin E."/>
            <person name="Kohn T."/>
            <person name="Peeters S.H."/>
            <person name="Heuer A."/>
            <person name="Rast P."/>
            <person name="Oberbeckmann S."/>
            <person name="Bunk B."/>
            <person name="Jeske O."/>
            <person name="Meyerdierks A."/>
            <person name="Storesund J.E."/>
            <person name="Kallscheuer N."/>
            <person name="Luecker S."/>
            <person name="Lage O.M."/>
            <person name="Pohl T."/>
            <person name="Merkel B.J."/>
            <person name="Hornburger P."/>
            <person name="Mueller R.-W."/>
            <person name="Bruemmer F."/>
            <person name="Labrenz M."/>
            <person name="Spormann A.M."/>
            <person name="Op den Camp H."/>
            <person name="Overmann J."/>
            <person name="Amann R."/>
            <person name="Jetten M.S.M."/>
            <person name="Mascher T."/>
            <person name="Medema M.H."/>
            <person name="Devos D.P."/>
            <person name="Kaster A.-K."/>
            <person name="Ovreas L."/>
            <person name="Rohde M."/>
            <person name="Galperin M.Y."/>
            <person name="Jogler C."/>
        </authorList>
    </citation>
    <scope>NUCLEOTIDE SEQUENCE [LARGE SCALE GENOMIC DNA]</scope>
    <source>
        <strain evidence="2 3">Pan161</strain>
    </source>
</reference>
<dbReference type="SUPFAM" id="SSF52540">
    <property type="entry name" value="P-loop containing nucleoside triphosphate hydrolases"/>
    <property type="match status" value="1"/>
</dbReference>
<proteinExistence type="predicted"/>
<dbReference type="PANTHER" id="PTHR32182">
    <property type="entry name" value="DNA REPLICATION AND REPAIR PROTEIN RECF"/>
    <property type="match status" value="1"/>
</dbReference>
<evidence type="ECO:0000259" key="1">
    <source>
        <dbReference type="Pfam" id="PF13476"/>
    </source>
</evidence>
<protein>
    <submittedName>
        <fullName evidence="2">Recombination protein F</fullName>
    </submittedName>
</protein>
<feature type="domain" description="Rad50/SbcC-type AAA" evidence="1">
    <location>
        <begin position="127"/>
        <end position="334"/>
    </location>
</feature>
<dbReference type="PANTHER" id="PTHR32182:SF0">
    <property type="entry name" value="DNA REPLICATION AND REPAIR PROTEIN RECF"/>
    <property type="match status" value="1"/>
</dbReference>
<evidence type="ECO:0000313" key="3">
    <source>
        <dbReference type="Proteomes" id="UP000316855"/>
    </source>
</evidence>
<evidence type="ECO:0000313" key="2">
    <source>
        <dbReference type="EMBL" id="QDT91076.1"/>
    </source>
</evidence>
<dbReference type="Pfam" id="PF13476">
    <property type="entry name" value="AAA_23"/>
    <property type="match status" value="1"/>
</dbReference>
<organism evidence="2 3">
    <name type="scientific">Gimesia algae</name>
    <dbReference type="NCBI Taxonomy" id="2527971"/>
    <lineage>
        <taxon>Bacteria</taxon>
        <taxon>Pseudomonadati</taxon>
        <taxon>Planctomycetota</taxon>
        <taxon>Planctomycetia</taxon>
        <taxon>Planctomycetales</taxon>
        <taxon>Planctomycetaceae</taxon>
        <taxon>Gimesia</taxon>
    </lineage>
</organism>
<keyword evidence="3" id="KW-1185">Reference proteome</keyword>
<sequence length="1314" mass="150019">MTNETEISDLEFHTLDSLCKELISGRGIRYGELGEVFRFNSIKTRSIFNWYLSNRQKWRGQNTKTDVESIVRELETEPPEYENISNIGPGNEKIKWHLKSVRAHQFGGIHRNEIFAEKPPIFEYVCEAPLVIFEGDNGAGKSSVLSAICWCLTGYIYRAQKQPEMGLDHFDVSTVVDIEQDEDPIIHQIAKITPIPSSQVLASLDDLQVPIDTWVELKFETKEEREVTVRRSITRKKRSKKIEESVTGLKELGLMPIAAQIGTRMTGQIPFLQLNEKSDLSDAIADLTGLSPLKDLVTHAQKTKSKLDKDLPKDRDIEIENIDEEYQKERDQLAEHFNRHSELFNGCEIPHPSSKECAVTLLQLKQQFIDSQSQLLRGAVDVLGEGYNPDNQTQINDLVDNIGPAISLLKYKEDKRHLPSLNELFSLAAIQEEEVNAISLFLDDVLKQSSELEKLSSSQELDGRVRLYAKLGSWVRDQEGRYELFEECPVCETNIKDKKDHVVDDLILDQIEKYIEKDSYHLEQSIEQWGKYSTKSIRADFGAISKKVDTKLPNAPSEMISNALVNELFENNVFSDSLSPLKKVVSRLCQIHLPKLRPFVEPDYPELSNKILPEKNTLRQCVIQVYKILKFREWKKQNSNEITQVLDLIIGCEDQSQMNSSTDDTEESPLLKKLLTLKGLVTNQEPLQIAMNYLDRLLKLNTSRQEKESKKKHYSEASTAISELFNLSVLVAHQVDSVMKNLSENTSIFKDLIYIPAYTSAPRVDSTEVSEKGNLIIHAQFSGTRAEAHHFCNASDIRATLIALVFSLWKHLRETTNSLSLFLFDDIQELFDPINKWRLAQSMTKMVREDARVILTTNDQGFANDVFSSAEGIEVDHRQVLPAKANHQIIALNRSITLIHKKRKEFDDNKDSHEHAREYVKELRTYFECSFKDFFEVPVNDLPPKSTYADYHQAIRSRVNSGFDGFSSKVFSELAQDTTLQVGSDVYKLMNRAHHRDVETISYSEVFRVKNDLRRITNLVKDAHEEYERWLRRDPPLQKINETILELDKIDFKLHVPLIASLAASDGNRLNEREKGPDEFYSPDWLSSHTIFFNKSDNMGFAASPSTRLLVEASNSIPEDQSWVVAKHQERYLVRRVVYTANHYEMVTLIGESSDPKRRCPPLHLRKDEVLLFKVVGVLLDDSPDYRKTNSDALPDEKCRILEKVEKAFVVEGTSALPLALEGQLLLGGKNVLPSEFHNNEGRIVGLGTSEGNFLKRVGKSLNLPNGDHLRQFDSIGGIGKSFILRTEELEEDPYHAIPLIETATEILGVIYED</sequence>
<dbReference type="InterPro" id="IPR038729">
    <property type="entry name" value="Rad50/SbcC_AAA"/>
</dbReference>
<dbReference type="GO" id="GO:0016887">
    <property type="term" value="F:ATP hydrolysis activity"/>
    <property type="evidence" value="ECO:0007669"/>
    <property type="project" value="InterPro"/>
</dbReference>
<dbReference type="Gene3D" id="3.40.50.300">
    <property type="entry name" value="P-loop containing nucleotide triphosphate hydrolases"/>
    <property type="match status" value="2"/>
</dbReference>
<dbReference type="InterPro" id="IPR027417">
    <property type="entry name" value="P-loop_NTPase"/>
</dbReference>